<reference evidence="1 2" key="1">
    <citation type="journal article" date="2021" name="Elife">
        <title>Chloroplast acquisition without the gene transfer in kleptoplastic sea slugs, Plakobranchus ocellatus.</title>
        <authorList>
            <person name="Maeda T."/>
            <person name="Takahashi S."/>
            <person name="Yoshida T."/>
            <person name="Shimamura S."/>
            <person name="Takaki Y."/>
            <person name="Nagai Y."/>
            <person name="Toyoda A."/>
            <person name="Suzuki Y."/>
            <person name="Arimoto A."/>
            <person name="Ishii H."/>
            <person name="Satoh N."/>
            <person name="Nishiyama T."/>
            <person name="Hasebe M."/>
            <person name="Maruyama T."/>
            <person name="Minagawa J."/>
            <person name="Obokata J."/>
            <person name="Shigenobu S."/>
        </authorList>
    </citation>
    <scope>NUCLEOTIDE SEQUENCE [LARGE SCALE GENOMIC DNA]</scope>
</reference>
<dbReference type="AlphaFoldDB" id="A0AAV4A0P2"/>
<proteinExistence type="predicted"/>
<dbReference type="Proteomes" id="UP000735302">
    <property type="component" value="Unassembled WGS sequence"/>
</dbReference>
<evidence type="ECO:0000313" key="1">
    <source>
        <dbReference type="EMBL" id="GFO00223.1"/>
    </source>
</evidence>
<dbReference type="EMBL" id="BLXT01003064">
    <property type="protein sequence ID" value="GFO00223.1"/>
    <property type="molecule type" value="Genomic_DNA"/>
</dbReference>
<organism evidence="1 2">
    <name type="scientific">Plakobranchus ocellatus</name>
    <dbReference type="NCBI Taxonomy" id="259542"/>
    <lineage>
        <taxon>Eukaryota</taxon>
        <taxon>Metazoa</taxon>
        <taxon>Spiralia</taxon>
        <taxon>Lophotrochozoa</taxon>
        <taxon>Mollusca</taxon>
        <taxon>Gastropoda</taxon>
        <taxon>Heterobranchia</taxon>
        <taxon>Euthyneura</taxon>
        <taxon>Panpulmonata</taxon>
        <taxon>Sacoglossa</taxon>
        <taxon>Placobranchoidea</taxon>
        <taxon>Plakobranchidae</taxon>
        <taxon>Plakobranchus</taxon>
    </lineage>
</organism>
<evidence type="ECO:0000313" key="2">
    <source>
        <dbReference type="Proteomes" id="UP000735302"/>
    </source>
</evidence>
<name>A0AAV4A0P2_9GAST</name>
<protein>
    <submittedName>
        <fullName evidence="1">Uncharacterized protein</fullName>
    </submittedName>
</protein>
<keyword evidence="2" id="KW-1185">Reference proteome</keyword>
<sequence length="78" mass="8942">MPRQDRVEGEGERCQNQAACILPSYCQEPSRATRQANQGKSPLEWSGRHDAMWGLDSEYMWRYPVTTTDTAVFTNPSF</sequence>
<accession>A0AAV4A0P2</accession>
<comment type="caution">
    <text evidence="1">The sequence shown here is derived from an EMBL/GenBank/DDBJ whole genome shotgun (WGS) entry which is preliminary data.</text>
</comment>
<gene>
    <name evidence="1" type="ORF">PoB_002672800</name>
</gene>